<accession>A0A1A5I120</accession>
<sequence length="198" mass="20670">MIVSYAGHSPAIDTDAWVAPDATVCGDVVIGAGSRVMHGARLVAEAGGSIRIGRDCIVLENAVIRATASHPCTMGNHCLVGPNSHVVGAEIGDEVFIATGAAVFHGAHIGRGSEVRINGIVHLRTRLEPGMVVPIGWIAVGDPAQILPPDQHEAIWSHQKPLDFPGFVYGVERDSPDIMRKITANLSAALGVHGTESA</sequence>
<gene>
    <name evidence="1" type="ORF">BAE39_19295</name>
</gene>
<reference evidence="2" key="1">
    <citation type="submission" date="2016-06" db="EMBL/GenBank/DDBJ databases">
        <title>NZP2037 Pacbio-Illumina hybrid assembly.</title>
        <authorList>
            <person name="Ramsay J.P."/>
        </authorList>
    </citation>
    <scope>NUCLEOTIDE SEQUENCE [LARGE SCALE GENOMIC DNA]</scope>
    <source>
        <strain evidence="2">R7ANS::ICEMlSym2042</strain>
    </source>
</reference>
<dbReference type="GeneID" id="66684149"/>
<dbReference type="RefSeq" id="WP_032930213.1">
    <property type="nucleotide sequence ID" value="NZ_LZTH01000044.1"/>
</dbReference>
<dbReference type="GO" id="GO:0016740">
    <property type="term" value="F:transferase activity"/>
    <property type="evidence" value="ECO:0007669"/>
    <property type="project" value="UniProtKB-KW"/>
</dbReference>
<dbReference type="OrthoDB" id="9803036at2"/>
<dbReference type="SUPFAM" id="SSF51161">
    <property type="entry name" value="Trimeric LpxA-like enzymes"/>
    <property type="match status" value="1"/>
</dbReference>
<organism evidence="1 2">
    <name type="scientific">Rhizobium loti</name>
    <name type="common">Mesorhizobium loti</name>
    <dbReference type="NCBI Taxonomy" id="381"/>
    <lineage>
        <taxon>Bacteria</taxon>
        <taxon>Pseudomonadati</taxon>
        <taxon>Pseudomonadota</taxon>
        <taxon>Alphaproteobacteria</taxon>
        <taxon>Hyphomicrobiales</taxon>
        <taxon>Phyllobacteriaceae</taxon>
        <taxon>Mesorhizobium</taxon>
    </lineage>
</organism>
<dbReference type="EMBL" id="LZTJ01000031">
    <property type="protein sequence ID" value="OBP72705.1"/>
    <property type="molecule type" value="Genomic_DNA"/>
</dbReference>
<evidence type="ECO:0000313" key="2">
    <source>
        <dbReference type="Proteomes" id="UP000093748"/>
    </source>
</evidence>
<dbReference type="InterPro" id="IPR050484">
    <property type="entry name" value="Transf_Hexapept/Carb_Anhydrase"/>
</dbReference>
<proteinExistence type="predicted"/>
<dbReference type="Proteomes" id="UP000093748">
    <property type="component" value="Unassembled WGS sequence"/>
</dbReference>
<dbReference type="Gene3D" id="2.160.10.10">
    <property type="entry name" value="Hexapeptide repeat proteins"/>
    <property type="match status" value="1"/>
</dbReference>
<dbReference type="PANTHER" id="PTHR13061:SF29">
    <property type="entry name" value="GAMMA CARBONIC ANHYDRASE-LIKE 1, MITOCHONDRIAL-RELATED"/>
    <property type="match status" value="1"/>
</dbReference>
<dbReference type="PANTHER" id="PTHR13061">
    <property type="entry name" value="DYNACTIN SUBUNIT P25"/>
    <property type="match status" value="1"/>
</dbReference>
<keyword evidence="1" id="KW-0808">Transferase</keyword>
<dbReference type="InterPro" id="IPR011004">
    <property type="entry name" value="Trimer_LpxA-like_sf"/>
</dbReference>
<name>A0A1A5I120_RHILI</name>
<protein>
    <submittedName>
        <fullName evidence="1">Transferase</fullName>
    </submittedName>
</protein>
<comment type="caution">
    <text evidence="1">The sequence shown here is derived from an EMBL/GenBank/DDBJ whole genome shotgun (WGS) entry which is preliminary data.</text>
</comment>
<evidence type="ECO:0000313" key="1">
    <source>
        <dbReference type="EMBL" id="OBP72705.1"/>
    </source>
</evidence>
<dbReference type="AlphaFoldDB" id="A0A1A5I120"/>